<reference evidence="2" key="2">
    <citation type="journal article" date="2014" name="ISME J.">
        <title>Microbial stratification in low pH oxic and suboxic macroscopic growths along an acid mine drainage.</title>
        <authorList>
            <person name="Mendez-Garcia C."/>
            <person name="Mesa V."/>
            <person name="Sprenger R.R."/>
            <person name="Richter M."/>
            <person name="Diez M.S."/>
            <person name="Solano J."/>
            <person name="Bargiela R."/>
            <person name="Golyshina O.V."/>
            <person name="Manteca A."/>
            <person name="Ramos J.L."/>
            <person name="Gallego J.R."/>
            <person name="Llorente I."/>
            <person name="Martins Dos Santos V.A."/>
            <person name="Jensen O.N."/>
            <person name="Pelaez A.I."/>
            <person name="Sanchez J."/>
            <person name="Ferrer M."/>
        </authorList>
    </citation>
    <scope>NUCLEOTIDE SEQUENCE</scope>
</reference>
<dbReference type="GO" id="GO:0005524">
    <property type="term" value="F:ATP binding"/>
    <property type="evidence" value="ECO:0007669"/>
    <property type="project" value="InterPro"/>
</dbReference>
<comment type="caution">
    <text evidence="2">The sequence shown here is derived from an EMBL/GenBank/DDBJ whole genome shotgun (WGS) entry which is preliminary data.</text>
</comment>
<dbReference type="GO" id="GO:0004814">
    <property type="term" value="F:arginine-tRNA ligase activity"/>
    <property type="evidence" value="ECO:0007669"/>
    <property type="project" value="InterPro"/>
</dbReference>
<dbReference type="InterPro" id="IPR008909">
    <property type="entry name" value="DALR_anticod-bd"/>
</dbReference>
<organism evidence="2">
    <name type="scientific">mine drainage metagenome</name>
    <dbReference type="NCBI Taxonomy" id="410659"/>
    <lineage>
        <taxon>unclassified sequences</taxon>
        <taxon>metagenomes</taxon>
        <taxon>ecological metagenomes</taxon>
    </lineage>
</organism>
<accession>T0ZGW7</accession>
<dbReference type="Pfam" id="PF05746">
    <property type="entry name" value="DALR_1"/>
    <property type="match status" value="1"/>
</dbReference>
<dbReference type="AlphaFoldDB" id="T0ZGW7"/>
<proteinExistence type="predicted"/>
<sequence length="50" mass="5603">YPTCSLIGQMGSFFEQVMVVDDDPAIRANRLALLAEFQRVFNSIADLARL</sequence>
<dbReference type="GO" id="GO:0006420">
    <property type="term" value="P:arginyl-tRNA aminoacylation"/>
    <property type="evidence" value="ECO:0007669"/>
    <property type="project" value="InterPro"/>
</dbReference>
<reference evidence="2" key="1">
    <citation type="submission" date="2013-08" db="EMBL/GenBank/DDBJ databases">
        <authorList>
            <person name="Mendez C."/>
            <person name="Richter M."/>
            <person name="Ferrer M."/>
            <person name="Sanchez J."/>
        </authorList>
    </citation>
    <scope>NUCLEOTIDE SEQUENCE</scope>
</reference>
<gene>
    <name evidence="2" type="ORF">B1B_18803</name>
</gene>
<protein>
    <recommendedName>
        <fullName evidence="1">DALR anticodon binding domain-containing protein</fullName>
    </recommendedName>
</protein>
<feature type="non-terminal residue" evidence="2">
    <location>
        <position position="1"/>
    </location>
</feature>
<evidence type="ECO:0000259" key="1">
    <source>
        <dbReference type="Pfam" id="PF05746"/>
    </source>
</evidence>
<feature type="domain" description="DALR anticodon binding" evidence="1">
    <location>
        <begin position="6"/>
        <end position="46"/>
    </location>
</feature>
<name>T0ZGW7_9ZZZZ</name>
<evidence type="ECO:0000313" key="2">
    <source>
        <dbReference type="EMBL" id="EQD29000.1"/>
    </source>
</evidence>
<dbReference type="EMBL" id="AUZY01012609">
    <property type="protein sequence ID" value="EQD29000.1"/>
    <property type="molecule type" value="Genomic_DNA"/>
</dbReference>